<accession>D8QCP5</accession>
<gene>
    <name evidence="2" type="ORF">SCHCODRAFT_16942</name>
</gene>
<sequence length="244" mass="27779">MTVTFTTPSHLSELARRTAQKGGSLPLEGASSRDPHALPSFDEEFREPVLYLPPLLSSLPERFESTVIETVEGQAPLTTETRLPDIDPASLSLHKALHRFRPLHRKYASTPYAESFNWDELKLPEDEEREWYCVAFRSKRKDGSDGTPLYEADRKAHEEAVKNGGLILYWYGVPDPQTGFNLATCIWQSRKHAIAANSRPHHIEAMKLASQSYEHYILERHILRKARGETGVTIEPFREGDIGW</sequence>
<dbReference type="KEGG" id="scm:SCHCO_01100509"/>
<evidence type="ECO:0000256" key="1">
    <source>
        <dbReference type="SAM" id="MobiDB-lite"/>
    </source>
</evidence>
<dbReference type="AlphaFoldDB" id="D8QCP5"/>
<evidence type="ECO:0000313" key="2">
    <source>
        <dbReference type="EMBL" id="EFI94564.1"/>
    </source>
</evidence>
<keyword evidence="3" id="KW-1185">Reference proteome</keyword>
<feature type="region of interest" description="Disordered" evidence="1">
    <location>
        <begin position="1"/>
        <end position="39"/>
    </location>
</feature>
<evidence type="ECO:0000313" key="3">
    <source>
        <dbReference type="Proteomes" id="UP000007431"/>
    </source>
</evidence>
<dbReference type="RefSeq" id="XP_003029467.1">
    <property type="nucleotide sequence ID" value="XM_003029421.1"/>
</dbReference>
<dbReference type="eggNOG" id="ENOG502S1BV">
    <property type="taxonomic scope" value="Eukaryota"/>
</dbReference>
<dbReference type="HOGENOM" id="CLU_068116_1_1_1"/>
<dbReference type="GeneID" id="9591291"/>
<feature type="compositionally biased region" description="Polar residues" evidence="1">
    <location>
        <begin position="1"/>
        <end position="10"/>
    </location>
</feature>
<dbReference type="InParanoid" id="D8QCP5"/>
<dbReference type="OMA" id="MATCIWQ"/>
<reference evidence="2 3" key="1">
    <citation type="journal article" date="2010" name="Nat. Biotechnol.">
        <title>Genome sequence of the model mushroom Schizophyllum commune.</title>
        <authorList>
            <person name="Ohm R.A."/>
            <person name="de Jong J.F."/>
            <person name="Lugones L.G."/>
            <person name="Aerts A."/>
            <person name="Kothe E."/>
            <person name="Stajich J.E."/>
            <person name="de Vries R.P."/>
            <person name="Record E."/>
            <person name="Levasseur A."/>
            <person name="Baker S.E."/>
            <person name="Bartholomew K.A."/>
            <person name="Coutinho P.M."/>
            <person name="Erdmann S."/>
            <person name="Fowler T.J."/>
            <person name="Gathman A.C."/>
            <person name="Lombard V."/>
            <person name="Henrissat B."/>
            <person name="Knabe N."/>
            <person name="Kuees U."/>
            <person name="Lilly W.W."/>
            <person name="Lindquist E."/>
            <person name="Lucas S."/>
            <person name="Magnuson J.K."/>
            <person name="Piumi F."/>
            <person name="Raudaskoski M."/>
            <person name="Salamov A."/>
            <person name="Schmutz J."/>
            <person name="Schwarze F.W.M.R."/>
            <person name="vanKuyk P.A."/>
            <person name="Horton J.S."/>
            <person name="Grigoriev I.V."/>
            <person name="Woesten H.A.B."/>
        </authorList>
    </citation>
    <scope>NUCLEOTIDE SEQUENCE [LARGE SCALE GENOMIC DNA]</scope>
    <source>
        <strain evidence="3">H4-8 / FGSC 9210</strain>
    </source>
</reference>
<proteinExistence type="predicted"/>
<dbReference type="PANTHER" id="PTHR36986">
    <property type="entry name" value="UPF0643 PROTEIN PB2B2.08"/>
    <property type="match status" value="1"/>
</dbReference>
<dbReference type="VEuPathDB" id="FungiDB:SCHCODRAFT_01100509"/>
<organism evidence="3">
    <name type="scientific">Schizophyllum commune (strain H4-8 / FGSC 9210)</name>
    <name type="common">Split gill fungus</name>
    <dbReference type="NCBI Taxonomy" id="578458"/>
    <lineage>
        <taxon>Eukaryota</taxon>
        <taxon>Fungi</taxon>
        <taxon>Dikarya</taxon>
        <taxon>Basidiomycota</taxon>
        <taxon>Agaricomycotina</taxon>
        <taxon>Agaricomycetes</taxon>
        <taxon>Agaricomycetidae</taxon>
        <taxon>Agaricales</taxon>
        <taxon>Schizophyllaceae</taxon>
        <taxon>Schizophyllum</taxon>
    </lineage>
</organism>
<dbReference type="OrthoDB" id="2140489at2759"/>
<dbReference type="EMBL" id="GL377309">
    <property type="protein sequence ID" value="EFI94564.1"/>
    <property type="molecule type" value="Genomic_DNA"/>
</dbReference>
<dbReference type="PANTHER" id="PTHR36986:SF1">
    <property type="entry name" value="UPF0643 PROTEIN PB2B2.08"/>
    <property type="match status" value="1"/>
</dbReference>
<name>D8QCP5_SCHCM</name>
<protein>
    <submittedName>
        <fullName evidence="2">Uncharacterized protein</fullName>
    </submittedName>
</protein>
<dbReference type="Proteomes" id="UP000007431">
    <property type="component" value="Unassembled WGS sequence"/>
</dbReference>